<keyword evidence="4" id="KW-1185">Reference proteome</keyword>
<dbReference type="Gene3D" id="3.30.450.40">
    <property type="match status" value="1"/>
</dbReference>
<dbReference type="SMART" id="SM00267">
    <property type="entry name" value="GGDEF"/>
    <property type="match status" value="1"/>
</dbReference>
<dbReference type="RefSeq" id="WP_307375215.1">
    <property type="nucleotide sequence ID" value="NZ_JAUSUW010000011.1"/>
</dbReference>
<protein>
    <submittedName>
        <fullName evidence="3">Diguanylate cyclase (GGDEF)-like protein</fullName>
    </submittedName>
</protein>
<dbReference type="Gene3D" id="3.30.70.270">
    <property type="match status" value="1"/>
</dbReference>
<dbReference type="Proteomes" id="UP001238496">
    <property type="component" value="Unassembled WGS sequence"/>
</dbReference>
<dbReference type="SUPFAM" id="SSF55073">
    <property type="entry name" value="Nucleotide cyclase"/>
    <property type="match status" value="1"/>
</dbReference>
<dbReference type="Pfam" id="PF13185">
    <property type="entry name" value="GAF_2"/>
    <property type="match status" value="1"/>
</dbReference>
<evidence type="ECO:0000259" key="1">
    <source>
        <dbReference type="PROSITE" id="PS50883"/>
    </source>
</evidence>
<dbReference type="CDD" id="cd01948">
    <property type="entry name" value="EAL"/>
    <property type="match status" value="1"/>
</dbReference>
<dbReference type="EMBL" id="JAUSUW010000011">
    <property type="protein sequence ID" value="MDQ0422556.1"/>
    <property type="molecule type" value="Genomic_DNA"/>
</dbReference>
<gene>
    <name evidence="3" type="ORF">J2045_003604</name>
</gene>
<dbReference type="InterPro" id="IPR043128">
    <property type="entry name" value="Rev_trsase/Diguanyl_cyclase"/>
</dbReference>
<feature type="domain" description="EAL" evidence="1">
    <location>
        <begin position="336"/>
        <end position="592"/>
    </location>
</feature>
<dbReference type="Pfam" id="PF00990">
    <property type="entry name" value="GGDEF"/>
    <property type="match status" value="1"/>
</dbReference>
<evidence type="ECO:0000259" key="2">
    <source>
        <dbReference type="PROSITE" id="PS50887"/>
    </source>
</evidence>
<dbReference type="PANTHER" id="PTHR33121:SF70">
    <property type="entry name" value="SIGNALING PROTEIN YKOW"/>
    <property type="match status" value="1"/>
</dbReference>
<dbReference type="SMART" id="SM00065">
    <property type="entry name" value="GAF"/>
    <property type="match status" value="1"/>
</dbReference>
<evidence type="ECO:0000313" key="4">
    <source>
        <dbReference type="Proteomes" id="UP001238496"/>
    </source>
</evidence>
<feature type="domain" description="GGDEF" evidence="2">
    <location>
        <begin position="197"/>
        <end position="327"/>
    </location>
</feature>
<name>A0ABU0GCT3_9HYPH</name>
<dbReference type="PANTHER" id="PTHR33121">
    <property type="entry name" value="CYCLIC DI-GMP PHOSPHODIESTERASE PDEF"/>
    <property type="match status" value="1"/>
</dbReference>
<evidence type="ECO:0000313" key="3">
    <source>
        <dbReference type="EMBL" id="MDQ0422556.1"/>
    </source>
</evidence>
<dbReference type="NCBIfam" id="TIGR00254">
    <property type="entry name" value="GGDEF"/>
    <property type="match status" value="1"/>
</dbReference>
<sequence>MFLKLQNTILEMIATGRSLAETVDLLCREVEQMSDDIVCSVLLLDDEKRLRHLAGPSLPFEYTAAIDGTAVGPGVGSCGTAAHTGEPVLVEDIDTHPYWQPYKGLALPIGLKACWSTPIIGAGKVLGTFAFYYRVARGPSADERAVVEACVHLCAIAIERDQRIAERRRLAETDNLTGLGNRSRFNETINEVARRGTDWALMLIDLDNLKMVNDTFGHGAGDGLIHIVAQRLKEMAPANMTFRIGGDEFAVIVPCLETTDPTELADRLIHRIKEPADCGGHLVYPAATLGGAKAGLERSPQQVRQNADYALYHAKERARGRYLEYAPGLGTAIVKRFRSVQDVDKALRDDRIDAHYQAVVHLTTGRIMGFESLCRMIAPDGTLVAAAHFHEAMKDAHVAIEITDRMLERVAADAGRWRAEGLPFSRVGINLSAADFHRGGLTQRMLDAFAKQGVGAEKIVAEVTESVYLAQKDHVVAEEIHAMREAGIKVALDDFGTGFASLTHLLTVPVDILKIDKCFVRRLSDAGGGGGVITKGLLEIARGLGIWVVAEGVEEQGQAEHLLSLDCTAGQGYFFSRPVDRHQTTAFLRASGFHRDWTGILKERAGEPELHRAG</sequence>
<organism evidence="3 4">
    <name type="scientific">Peteryoungia aggregata LMG 23059</name>
    <dbReference type="NCBI Taxonomy" id="1368425"/>
    <lineage>
        <taxon>Bacteria</taxon>
        <taxon>Pseudomonadati</taxon>
        <taxon>Pseudomonadota</taxon>
        <taxon>Alphaproteobacteria</taxon>
        <taxon>Hyphomicrobiales</taxon>
        <taxon>Rhizobiaceae</taxon>
        <taxon>Peteryoungia</taxon>
    </lineage>
</organism>
<dbReference type="InterPro" id="IPR029787">
    <property type="entry name" value="Nucleotide_cyclase"/>
</dbReference>
<dbReference type="SUPFAM" id="SSF141868">
    <property type="entry name" value="EAL domain-like"/>
    <property type="match status" value="1"/>
</dbReference>
<dbReference type="Gene3D" id="3.20.20.450">
    <property type="entry name" value="EAL domain"/>
    <property type="match status" value="1"/>
</dbReference>
<dbReference type="SUPFAM" id="SSF55781">
    <property type="entry name" value="GAF domain-like"/>
    <property type="match status" value="1"/>
</dbReference>
<dbReference type="SMART" id="SM00052">
    <property type="entry name" value="EAL"/>
    <property type="match status" value="1"/>
</dbReference>
<dbReference type="InterPro" id="IPR029016">
    <property type="entry name" value="GAF-like_dom_sf"/>
</dbReference>
<dbReference type="InterPro" id="IPR003018">
    <property type="entry name" value="GAF"/>
</dbReference>
<dbReference type="InterPro" id="IPR001633">
    <property type="entry name" value="EAL_dom"/>
</dbReference>
<dbReference type="PROSITE" id="PS50883">
    <property type="entry name" value="EAL"/>
    <property type="match status" value="1"/>
</dbReference>
<reference evidence="3 4" key="1">
    <citation type="submission" date="2023-07" db="EMBL/GenBank/DDBJ databases">
        <title>Genomic Encyclopedia of Type Strains, Phase IV (KMG-IV): sequencing the most valuable type-strain genomes for metagenomic binning, comparative biology and taxonomic classification.</title>
        <authorList>
            <person name="Goeker M."/>
        </authorList>
    </citation>
    <scope>NUCLEOTIDE SEQUENCE [LARGE SCALE GENOMIC DNA]</scope>
    <source>
        <strain evidence="3 4">DSM 1111</strain>
    </source>
</reference>
<dbReference type="InterPro" id="IPR000160">
    <property type="entry name" value="GGDEF_dom"/>
</dbReference>
<comment type="caution">
    <text evidence="3">The sequence shown here is derived from an EMBL/GenBank/DDBJ whole genome shotgun (WGS) entry which is preliminary data.</text>
</comment>
<dbReference type="CDD" id="cd01949">
    <property type="entry name" value="GGDEF"/>
    <property type="match status" value="1"/>
</dbReference>
<dbReference type="PROSITE" id="PS50887">
    <property type="entry name" value="GGDEF"/>
    <property type="match status" value="1"/>
</dbReference>
<accession>A0ABU0GCT3</accession>
<dbReference type="Pfam" id="PF00563">
    <property type="entry name" value="EAL"/>
    <property type="match status" value="1"/>
</dbReference>
<proteinExistence type="predicted"/>
<dbReference type="InterPro" id="IPR035919">
    <property type="entry name" value="EAL_sf"/>
</dbReference>
<dbReference type="InterPro" id="IPR050706">
    <property type="entry name" value="Cyclic-di-GMP_PDE-like"/>
</dbReference>